<dbReference type="PANTHER" id="PTHR13466">
    <property type="entry name" value="TEX2 PROTEIN-RELATED"/>
    <property type="match status" value="1"/>
</dbReference>
<dbReference type="GO" id="GO:0008289">
    <property type="term" value="F:lipid binding"/>
    <property type="evidence" value="ECO:0007669"/>
    <property type="project" value="UniProtKB-KW"/>
</dbReference>
<dbReference type="GO" id="GO:0006869">
    <property type="term" value="P:lipid transport"/>
    <property type="evidence" value="ECO:0007669"/>
    <property type="project" value="UniProtKB-KW"/>
</dbReference>
<feature type="transmembrane region" description="Helical" evidence="10">
    <location>
        <begin position="452"/>
        <end position="472"/>
    </location>
</feature>
<organism evidence="12 13">
    <name type="scientific">Candidula unifasciata</name>
    <dbReference type="NCBI Taxonomy" id="100452"/>
    <lineage>
        <taxon>Eukaryota</taxon>
        <taxon>Metazoa</taxon>
        <taxon>Spiralia</taxon>
        <taxon>Lophotrochozoa</taxon>
        <taxon>Mollusca</taxon>
        <taxon>Gastropoda</taxon>
        <taxon>Heterobranchia</taxon>
        <taxon>Euthyneura</taxon>
        <taxon>Panpulmonata</taxon>
        <taxon>Eupulmonata</taxon>
        <taxon>Stylommatophora</taxon>
        <taxon>Helicina</taxon>
        <taxon>Helicoidea</taxon>
        <taxon>Geomitridae</taxon>
        <taxon>Candidula</taxon>
    </lineage>
</organism>
<dbReference type="GO" id="GO:0005789">
    <property type="term" value="C:endoplasmic reticulum membrane"/>
    <property type="evidence" value="ECO:0007669"/>
    <property type="project" value="UniProtKB-SubCell"/>
</dbReference>
<keyword evidence="4" id="KW-0256">Endoplasmic reticulum</keyword>
<feature type="region of interest" description="Disordered" evidence="9">
    <location>
        <begin position="898"/>
        <end position="949"/>
    </location>
</feature>
<feature type="domain" description="SMP-LTD" evidence="11">
    <location>
        <begin position="796"/>
        <end position="1067"/>
    </location>
</feature>
<protein>
    <recommendedName>
        <fullName evidence="11">SMP-LTD domain-containing protein</fullName>
    </recommendedName>
</protein>
<evidence type="ECO:0000256" key="4">
    <source>
        <dbReference type="ARBA" id="ARBA00022824"/>
    </source>
</evidence>
<dbReference type="CDD" id="cd21675">
    <property type="entry name" value="SMP_TEX2"/>
    <property type="match status" value="1"/>
</dbReference>
<keyword evidence="2" id="KW-0813">Transport</keyword>
<gene>
    <name evidence="12" type="ORF">CUNI_LOCUS9882</name>
</gene>
<evidence type="ECO:0000259" key="11">
    <source>
        <dbReference type="PROSITE" id="PS51847"/>
    </source>
</evidence>
<feature type="compositionally biased region" description="Polar residues" evidence="9">
    <location>
        <begin position="751"/>
        <end position="762"/>
    </location>
</feature>
<feature type="compositionally biased region" description="Basic and acidic residues" evidence="9">
    <location>
        <begin position="47"/>
        <end position="57"/>
    </location>
</feature>
<evidence type="ECO:0000256" key="3">
    <source>
        <dbReference type="ARBA" id="ARBA00022692"/>
    </source>
</evidence>
<dbReference type="EMBL" id="CAJHNH020001757">
    <property type="protein sequence ID" value="CAG5124324.1"/>
    <property type="molecule type" value="Genomic_DNA"/>
</dbReference>
<keyword evidence="8 10" id="KW-0472">Membrane</keyword>
<sequence length="1085" mass="120786">MSFKKGFGKSAPSSAPKPGTGISLSGFSFKQLEEDEEDEDLTAFTGKYEKLVEESQKAQKKSHERTPSNSSVSSTSSVPGEIKALEKITSEGLTEGAKLPLKPAYSLPIETTSSPIRTAARAKFETSKELFSGLKGRITDKISRTIEEFSGESSSSPSPEKEAAKPIGLHRSSSFGPVQKETVTLLHSSPPSSETSCVSEQISTIKNEFNEKLPLSSSTVDSETLKEESFSVKEELILSPAIVQSYSASVKETVFNLPSEVSVEDHPLAKIDLDDDFEDVIEPSDIESYARNRQGSGRVSSEFYDPQDEETNSKILVFEEHFTSDPIEDFTGHPAFLTSTQLKPRSKLKRLIKKKEPKTSAVATMSGLHYTPDEEIVSSFESKPLEPPPQEAEKESINSLSIDTSCAVVSEPTSRTILRQFSSESRGLPYQKLCTVAVVLFAYFIVPLPSYLSGFIMGVLLASLGWALYMWLMEPPRIPEPILLLPIEDEPPPVPEMKVTTEGEEFLYKGWMNELTDYIPDDYHINKTHCVFVSLEGSHLRLQRPKNPIPKRAMWDEVLPKPQFIHQRHYDLPGSTVYLLPRGLVKKRIWSKKYPICIALANKGSSHDDVKVKHVSSEPVMGGKKEKLSDMGFEIVTEEKCDYNVLYLFARTGREKEEWFKRFAAAAVGKPLGSHVLDMKRAVSQSIATPKKNSESMARHKREGSAESVSSTTSLTDIPSEHTTQKETETVDLLTFAHYMGRLMPAGSLSCAPSPTHTSSSKDLVKDPLTKETSKSSNSKDLEEAKLFNPSGPIICDSQLFWINALIGRCFFDFLRDKWWIGKVTEKLQRKLSKIHVPYFIEELQVTDINMGYEIPGIRHAGKPYIDERGFWIDLSITYSGGFQMTIETKMNLMKLKKTPHTSTHAGHSVDSAKSPITDSDEEDSAESSTDEEEETPSNTEDSASGGGASKKLLRYLNKITQSRYFQQATEYKVIKRAMENVSNTPLTLTVTVNSLVGKLALNIPPPPSDRLWYGFRGNPHLRLSAKPQVGERAVTITHVVEWIEKKLAVEFQRVFVMPNMDDLVIPILVPGEVNGVQLSHSVSL</sequence>
<feature type="compositionally biased region" description="Acidic residues" evidence="9">
    <location>
        <begin position="919"/>
        <end position="936"/>
    </location>
</feature>
<evidence type="ECO:0000256" key="1">
    <source>
        <dbReference type="ARBA" id="ARBA00004586"/>
    </source>
</evidence>
<evidence type="ECO:0000256" key="6">
    <source>
        <dbReference type="ARBA" id="ARBA00023055"/>
    </source>
</evidence>
<feature type="compositionally biased region" description="Low complexity" evidence="9">
    <location>
        <begin position="67"/>
        <end position="79"/>
    </location>
</feature>
<feature type="compositionally biased region" description="Basic and acidic residues" evidence="9">
    <location>
        <begin position="763"/>
        <end position="780"/>
    </location>
</feature>
<dbReference type="Proteomes" id="UP000678393">
    <property type="component" value="Unassembled WGS sequence"/>
</dbReference>
<name>A0A8S3Z4B0_9EUPU</name>
<dbReference type="InterPro" id="IPR031468">
    <property type="entry name" value="SMP_LBD"/>
</dbReference>
<keyword evidence="13" id="KW-1185">Reference proteome</keyword>
<feature type="compositionally biased region" description="Polar residues" evidence="9">
    <location>
        <begin position="707"/>
        <end position="717"/>
    </location>
</feature>
<feature type="region of interest" description="Disordered" evidence="9">
    <location>
        <begin position="145"/>
        <end position="175"/>
    </location>
</feature>
<comment type="caution">
    <text evidence="12">The sequence shown here is derived from an EMBL/GenBank/DDBJ whole genome shotgun (WGS) entry which is preliminary data.</text>
</comment>
<evidence type="ECO:0000256" key="10">
    <source>
        <dbReference type="SAM" id="Phobius"/>
    </source>
</evidence>
<evidence type="ECO:0000256" key="5">
    <source>
        <dbReference type="ARBA" id="ARBA00022989"/>
    </source>
</evidence>
<feature type="region of interest" description="Disordered" evidence="9">
    <location>
        <begin position="1"/>
        <end position="113"/>
    </location>
</feature>
<evidence type="ECO:0000256" key="2">
    <source>
        <dbReference type="ARBA" id="ARBA00022448"/>
    </source>
</evidence>
<dbReference type="AlphaFoldDB" id="A0A8S3Z4B0"/>
<evidence type="ECO:0000256" key="7">
    <source>
        <dbReference type="ARBA" id="ARBA00023121"/>
    </source>
</evidence>
<reference evidence="12" key="1">
    <citation type="submission" date="2021-04" db="EMBL/GenBank/DDBJ databases">
        <authorList>
            <consortium name="Molecular Ecology Group"/>
        </authorList>
    </citation>
    <scope>NUCLEOTIDE SEQUENCE</scope>
</reference>
<dbReference type="OrthoDB" id="26740at2759"/>
<keyword evidence="6" id="KW-0445">Lipid transport</keyword>
<feature type="region of interest" description="Disordered" evidence="9">
    <location>
        <begin position="750"/>
        <end position="780"/>
    </location>
</feature>
<accession>A0A8S3Z4B0</accession>
<keyword evidence="5 10" id="KW-1133">Transmembrane helix</keyword>
<keyword evidence="7" id="KW-0446">Lipid-binding</keyword>
<feature type="region of interest" description="Disordered" evidence="9">
    <location>
        <begin position="379"/>
        <end position="398"/>
    </location>
</feature>
<proteinExistence type="predicted"/>
<feature type="transmembrane region" description="Helical" evidence="10">
    <location>
        <begin position="428"/>
        <end position="446"/>
    </location>
</feature>
<feature type="region of interest" description="Disordered" evidence="9">
    <location>
        <begin position="686"/>
        <end position="726"/>
    </location>
</feature>
<dbReference type="PROSITE" id="PS51847">
    <property type="entry name" value="SMP"/>
    <property type="match status" value="1"/>
</dbReference>
<evidence type="ECO:0000256" key="8">
    <source>
        <dbReference type="ARBA" id="ARBA00023136"/>
    </source>
</evidence>
<dbReference type="PANTHER" id="PTHR13466:SF0">
    <property type="entry name" value="SMP-LTD DOMAIN-CONTAINING PROTEIN"/>
    <property type="match status" value="1"/>
</dbReference>
<evidence type="ECO:0000313" key="13">
    <source>
        <dbReference type="Proteomes" id="UP000678393"/>
    </source>
</evidence>
<evidence type="ECO:0000313" key="12">
    <source>
        <dbReference type="EMBL" id="CAG5124324.1"/>
    </source>
</evidence>
<keyword evidence="3 10" id="KW-0812">Transmembrane</keyword>
<evidence type="ECO:0000256" key="9">
    <source>
        <dbReference type="SAM" id="MobiDB-lite"/>
    </source>
</evidence>
<dbReference type="InterPro" id="IPR001849">
    <property type="entry name" value="PH_domain"/>
</dbReference>
<comment type="subcellular location">
    <subcellularLocation>
        <location evidence="1">Endoplasmic reticulum membrane</location>
    </subcellularLocation>
</comment>
<dbReference type="SMART" id="SM00233">
    <property type="entry name" value="PH"/>
    <property type="match status" value="1"/>
</dbReference>